<organism evidence="3 4">
    <name type="scientific">Magnetospirillum fulvum MGU-K5</name>
    <dbReference type="NCBI Taxonomy" id="1316936"/>
    <lineage>
        <taxon>Bacteria</taxon>
        <taxon>Pseudomonadati</taxon>
        <taxon>Pseudomonadota</taxon>
        <taxon>Alphaproteobacteria</taxon>
        <taxon>Rhodospirillales</taxon>
        <taxon>Rhodospirillaceae</taxon>
        <taxon>Magnetospirillum</taxon>
    </lineage>
</organism>
<dbReference type="InterPro" id="IPR036629">
    <property type="entry name" value="YjbJ_sf"/>
</dbReference>
<feature type="domain" description="CsbD-like" evidence="2">
    <location>
        <begin position="4"/>
        <end position="55"/>
    </location>
</feature>
<dbReference type="Proteomes" id="UP000015350">
    <property type="component" value="Unassembled WGS sequence"/>
</dbReference>
<dbReference type="InterPro" id="IPR008462">
    <property type="entry name" value="CsbD"/>
</dbReference>
<sequence>MNRDRIIGSAKQVKGNIEQVTGRIFGDAKLTAEGKIDESEGKLQNSIGSLKDSVKSE</sequence>
<gene>
    <name evidence="3" type="ORF">K678_09838</name>
</gene>
<dbReference type="eggNOG" id="COG3237">
    <property type="taxonomic scope" value="Bacteria"/>
</dbReference>
<comment type="similarity">
    <text evidence="1">Belongs to the UPF0337 (CsbD) family.</text>
</comment>
<comment type="caution">
    <text evidence="3">The sequence shown here is derived from an EMBL/GenBank/DDBJ whole genome shotgun (WGS) entry which is preliminary data.</text>
</comment>
<name>S9SC73_MAGFU</name>
<dbReference type="SUPFAM" id="SSF69047">
    <property type="entry name" value="Hypothetical protein YjbJ"/>
    <property type="match status" value="1"/>
</dbReference>
<reference evidence="3 4" key="1">
    <citation type="submission" date="2013-04" db="EMBL/GenBank/DDBJ databases">
        <authorList>
            <person name="Kuznetsov B."/>
            <person name="Ivanovsky R."/>
        </authorList>
    </citation>
    <scope>NUCLEOTIDE SEQUENCE [LARGE SCALE GENOMIC DNA]</scope>
    <source>
        <strain evidence="3 4">MGU-K5</strain>
    </source>
</reference>
<evidence type="ECO:0000313" key="3">
    <source>
        <dbReference type="EMBL" id="EPY01673.1"/>
    </source>
</evidence>
<dbReference type="EMBL" id="AQPH01000033">
    <property type="protein sequence ID" value="EPY01673.1"/>
    <property type="molecule type" value="Genomic_DNA"/>
</dbReference>
<dbReference type="AlphaFoldDB" id="S9SC73"/>
<dbReference type="OrthoDB" id="9796058at2"/>
<evidence type="ECO:0000259" key="2">
    <source>
        <dbReference type="Pfam" id="PF05532"/>
    </source>
</evidence>
<evidence type="ECO:0000256" key="1">
    <source>
        <dbReference type="ARBA" id="ARBA00009129"/>
    </source>
</evidence>
<dbReference type="Gene3D" id="1.10.1470.10">
    <property type="entry name" value="YjbJ"/>
    <property type="match status" value="1"/>
</dbReference>
<evidence type="ECO:0000313" key="4">
    <source>
        <dbReference type="Proteomes" id="UP000015350"/>
    </source>
</evidence>
<protein>
    <submittedName>
        <fullName evidence="3">CsbD</fullName>
    </submittedName>
</protein>
<proteinExistence type="inferred from homology"/>
<accession>S9SC73</accession>
<dbReference type="Pfam" id="PF05532">
    <property type="entry name" value="CsbD"/>
    <property type="match status" value="1"/>
</dbReference>
<dbReference type="STRING" id="1316936.K678_09838"/>